<dbReference type="InterPro" id="IPR015813">
    <property type="entry name" value="Pyrv/PenolPyrv_kinase-like_dom"/>
</dbReference>
<accession>A2RKY2</accession>
<evidence type="ECO:0000256" key="2">
    <source>
        <dbReference type="ARBA" id="ARBA00022723"/>
    </source>
</evidence>
<keyword evidence="4" id="KW-0614">Plasmid</keyword>
<dbReference type="RefSeq" id="WP_011835229.1">
    <property type="nucleotide sequence ID" value="NC_009004.1"/>
</dbReference>
<organism evidence="5 6">
    <name type="scientific">Lactococcus lactis subsp. cremoris (strain MG1363)</name>
    <dbReference type="NCBI Taxonomy" id="416870"/>
    <lineage>
        <taxon>Bacteria</taxon>
        <taxon>Bacillati</taxon>
        <taxon>Bacillota</taxon>
        <taxon>Bacilli</taxon>
        <taxon>Lactobacillales</taxon>
        <taxon>Streptococcaceae</taxon>
        <taxon>Lactococcus</taxon>
        <taxon>Lactococcus cremoris subsp. cremoris</taxon>
    </lineage>
</organism>
<dbReference type="Proteomes" id="UP000000364">
    <property type="component" value="Chromosome"/>
</dbReference>
<reference evidence="5 6" key="3">
    <citation type="journal article" date="2007" name="J. Bacteriol.">
        <title>The complete genome sequence of the lactic acid bacterial paradigm Lactococcus lactis subsp. cremoris MG1363.</title>
        <authorList>
            <person name="Wegmann U."/>
            <person name="O'Connell-Motherway M."/>
            <person name="Zomer A."/>
            <person name="Buist G."/>
            <person name="Shearman C."/>
            <person name="Canchaya C."/>
            <person name="Ventura M."/>
            <person name="Goesmann A."/>
            <person name="Gasson M.J."/>
            <person name="Kuipers O.P."/>
            <person name="van Sinderen D."/>
            <person name="Kok J."/>
        </authorList>
    </citation>
    <scope>NUCLEOTIDE SEQUENCE [LARGE SCALE GENOMIC DNA]</scope>
    <source>
        <strain evidence="5 6">MG1363</strain>
    </source>
</reference>
<evidence type="ECO:0000256" key="1">
    <source>
        <dbReference type="ARBA" id="ARBA00001946"/>
    </source>
</evidence>
<sequence length="408" mass="46742">MKHFMQLTEESLKELFFLRATSVNTSEKEMLASSLGASIYCPLDSDNVIERLKKLEKYGATSIILDLEDGIDFQKLEFAEENLKKVLDYIEKLEQNNKNHPYFFVRPRSPYHLADLLKRLGHSMRFLTGAALPKFEGSTSNKQDKFQKFEASASGYNYLSVIKKFNQSLDSGHSIFWGMPIIESESIANVLFRLSELGALRELANKFHDVILCFRVGATDISAFYGIRRSKDFTIYQSQLLSNPLIDVVSVLSDSLNENSFYVSGAVWEHFSNKDRLFKPQLRASPFEKRESNKLRTKLLLDDMDGLIREVELDKINGFFGKTVIHPSHIALVNSLYVVPYEEYQDALDVLSRETGVGTSENHDKMNESAPHRNWAEKIMLRAQIYGVYNAGKIYIDCFELAQEVFND</sequence>
<evidence type="ECO:0000313" key="6">
    <source>
        <dbReference type="Proteomes" id="UP000000364"/>
    </source>
</evidence>
<dbReference type="GO" id="GO:0006107">
    <property type="term" value="P:oxaloacetate metabolic process"/>
    <property type="evidence" value="ECO:0007669"/>
    <property type="project" value="TreeGrafter"/>
</dbReference>
<dbReference type="KEGG" id="llm:llmg_1358"/>
<comment type="cofactor">
    <cofactor evidence="1">
        <name>Mg(2+)</name>
        <dbReference type="ChEBI" id="CHEBI:18420"/>
    </cofactor>
</comment>
<keyword evidence="3" id="KW-0460">Magnesium</keyword>
<accession>D8KWN9</accession>
<dbReference type="GO" id="GO:0003824">
    <property type="term" value="F:catalytic activity"/>
    <property type="evidence" value="ECO:0007669"/>
    <property type="project" value="InterPro"/>
</dbReference>
<dbReference type="HOGENOM" id="CLU_062194_0_0_9"/>
<protein>
    <submittedName>
        <fullName evidence="4">ORF48</fullName>
    </submittedName>
</protein>
<keyword evidence="2" id="KW-0479">Metal-binding</keyword>
<dbReference type="EMBL" id="DQ011112">
    <property type="protein sequence ID" value="AAY64123.1"/>
    <property type="molecule type" value="Genomic_DNA"/>
</dbReference>
<dbReference type="Pfam" id="PF15617">
    <property type="entry name" value="C-C_Bond_Lyase"/>
    <property type="match status" value="1"/>
</dbReference>
<gene>
    <name evidence="5" type="ordered locus">llmg_1358</name>
</gene>
<name>A2RKY2_LACLM</name>
<evidence type="ECO:0000313" key="5">
    <source>
        <dbReference type="EMBL" id="CAL97948.1"/>
    </source>
</evidence>
<dbReference type="EMBL" id="AM406671">
    <property type="protein sequence ID" value="CAL97948.1"/>
    <property type="molecule type" value="Genomic_DNA"/>
</dbReference>
<dbReference type="PANTHER" id="PTHR32308">
    <property type="entry name" value="LYASE BETA SUBUNIT, PUTATIVE (AFU_ORTHOLOGUE AFUA_4G13030)-RELATED"/>
    <property type="match status" value="1"/>
</dbReference>
<dbReference type="OrthoDB" id="9786940at2"/>
<dbReference type="GO" id="GO:0000287">
    <property type="term" value="F:magnesium ion binding"/>
    <property type="evidence" value="ECO:0007669"/>
    <property type="project" value="TreeGrafter"/>
</dbReference>
<geneLocation type="plasmid" evidence="4">
    <name>pFI430</name>
</geneLocation>
<dbReference type="AlphaFoldDB" id="A2RKY2"/>
<dbReference type="eggNOG" id="COG2301">
    <property type="taxonomic scope" value="Bacteria"/>
</dbReference>
<proteinExistence type="predicted"/>
<dbReference type="SUPFAM" id="SSF51621">
    <property type="entry name" value="Phosphoenolpyruvate/pyruvate domain"/>
    <property type="match status" value="1"/>
</dbReference>
<dbReference type="STRING" id="416870.llmg_1358"/>
<dbReference type="Gene3D" id="3.20.20.60">
    <property type="entry name" value="Phosphoenolpyruvate-binding domains"/>
    <property type="match status" value="2"/>
</dbReference>
<evidence type="ECO:0000313" key="4">
    <source>
        <dbReference type="EMBL" id="AAY64123.1"/>
    </source>
</evidence>
<dbReference type="InterPro" id="IPR040442">
    <property type="entry name" value="Pyrv_kinase-like_dom_sf"/>
</dbReference>
<reference evidence="4" key="1">
    <citation type="journal article" date="1995" name="Int. Dairy J.">
        <title>Characterization and exploitation of conjugation in Lactococcus lactis.</title>
        <authorList>
            <person name="Gasson M."/>
            <person name="Godon J.-J."/>
            <person name="Chris P."/>
            <person name="Eaton T."/>
            <person name="Jury K."/>
            <person name="Shearman C."/>
        </authorList>
    </citation>
    <scope>NUCLEOTIDE SEQUENCE</scope>
    <source>
        <strain evidence="4">MG1363</strain>
        <plasmid evidence="4">pFI430</plasmid>
    </source>
</reference>
<reference evidence="4" key="2">
    <citation type="submission" date="2005-04" db="EMBL/GenBank/DDBJ databases">
        <title>The complete DNA sequence of the lactococcal sexfactor.</title>
        <authorList>
            <person name="Shearman C."/>
            <person name="Wegmann U."/>
            <person name="Godon J.-J."/>
            <person name="Jury K."/>
            <person name="Pillidge C."/>
            <person name="Gasson M."/>
        </authorList>
    </citation>
    <scope>NUCLEOTIDE SEQUENCE</scope>
    <source>
        <strain evidence="4">MG1363</strain>
        <plasmid evidence="4">pFI430</plasmid>
    </source>
</reference>
<dbReference type="PANTHER" id="PTHR32308:SF10">
    <property type="entry name" value="CITRATE LYASE SUBUNIT BETA"/>
    <property type="match status" value="1"/>
</dbReference>
<dbReference type="InterPro" id="IPR039480">
    <property type="entry name" value="C-C_Bond_Lyase-like"/>
</dbReference>
<evidence type="ECO:0000256" key="3">
    <source>
        <dbReference type="ARBA" id="ARBA00022842"/>
    </source>
</evidence>